<dbReference type="GO" id="GO:0016787">
    <property type="term" value="F:hydrolase activity"/>
    <property type="evidence" value="ECO:0007669"/>
    <property type="project" value="UniProtKB-KW"/>
</dbReference>
<feature type="signal peptide" evidence="1">
    <location>
        <begin position="1"/>
        <end position="20"/>
    </location>
</feature>
<keyword evidence="1" id="KW-0732">Signal</keyword>
<gene>
    <name evidence="2" type="ORF">MKQ68_25345</name>
</gene>
<dbReference type="SUPFAM" id="SSF53474">
    <property type="entry name" value="alpha/beta-Hydrolases"/>
    <property type="match status" value="1"/>
</dbReference>
<feature type="chain" id="PRO_5045779442" evidence="1">
    <location>
        <begin position="21"/>
        <end position="404"/>
    </location>
</feature>
<dbReference type="InterPro" id="IPR029058">
    <property type="entry name" value="AB_hydrolase_fold"/>
</dbReference>
<accession>A0ABY6J182</accession>
<keyword evidence="2" id="KW-0378">Hydrolase</keyword>
<dbReference type="Gene3D" id="3.40.50.1820">
    <property type="entry name" value="alpha/beta hydrolase"/>
    <property type="match status" value="1"/>
</dbReference>
<evidence type="ECO:0000313" key="2">
    <source>
        <dbReference type="EMBL" id="UYQ93411.1"/>
    </source>
</evidence>
<dbReference type="EMBL" id="CP107006">
    <property type="protein sequence ID" value="UYQ93411.1"/>
    <property type="molecule type" value="Genomic_DNA"/>
</dbReference>
<dbReference type="Proteomes" id="UP001162741">
    <property type="component" value="Chromosome"/>
</dbReference>
<proteinExistence type="predicted"/>
<evidence type="ECO:0000313" key="3">
    <source>
        <dbReference type="Proteomes" id="UP001162741"/>
    </source>
</evidence>
<name>A0ABY6J182_9BACT</name>
<evidence type="ECO:0000256" key="1">
    <source>
        <dbReference type="SAM" id="SignalP"/>
    </source>
</evidence>
<dbReference type="PANTHER" id="PTHR48098:SF6">
    <property type="entry name" value="FERRI-BACILLIBACTIN ESTERASE BESA"/>
    <property type="match status" value="1"/>
</dbReference>
<keyword evidence="3" id="KW-1185">Reference proteome</keyword>
<dbReference type="Pfam" id="PF00756">
    <property type="entry name" value="Esterase"/>
    <property type="match status" value="1"/>
</dbReference>
<dbReference type="SUPFAM" id="SSF48452">
    <property type="entry name" value="TPR-like"/>
    <property type="match status" value="1"/>
</dbReference>
<dbReference type="PANTHER" id="PTHR48098">
    <property type="entry name" value="ENTEROCHELIN ESTERASE-RELATED"/>
    <property type="match status" value="1"/>
</dbReference>
<organism evidence="2 3">
    <name type="scientific">Chitinophaga horti</name>
    <dbReference type="NCBI Taxonomy" id="2920382"/>
    <lineage>
        <taxon>Bacteria</taxon>
        <taxon>Pseudomonadati</taxon>
        <taxon>Bacteroidota</taxon>
        <taxon>Chitinophagia</taxon>
        <taxon>Chitinophagales</taxon>
        <taxon>Chitinophagaceae</taxon>
        <taxon>Chitinophaga</taxon>
    </lineage>
</organism>
<reference evidence="2" key="1">
    <citation type="submission" date="2022-10" db="EMBL/GenBank/DDBJ databases">
        <title>Chitinophaga sp. nov., isolated from soil.</title>
        <authorList>
            <person name="Jeon C.O."/>
        </authorList>
    </citation>
    <scope>NUCLEOTIDE SEQUENCE</scope>
    <source>
        <strain evidence="2">R8</strain>
    </source>
</reference>
<dbReference type="InterPro" id="IPR000801">
    <property type="entry name" value="Esterase-like"/>
</dbReference>
<dbReference type="Gene3D" id="1.25.40.10">
    <property type="entry name" value="Tetratricopeptide repeat domain"/>
    <property type="match status" value="1"/>
</dbReference>
<protein>
    <submittedName>
        <fullName evidence="2">Alpha/beta hydrolase-fold protein</fullName>
    </submittedName>
</protein>
<sequence length="404" mass="46091">MTLVKLLTAICLLLSLSATAQFKPAETIRIDSKYFHDQRDITVLLPQGYESAPGRTYKVVYLFDAQNSTFTNTLMAVGNYLSTFSSTFISPYIIVGIKTKNRQYEFLPENHTQQPYRDYFPKVKLGGADTLLAFLQKEVIPEVNKRFRTNHYNVAIGHSLGATFAIYSLMHAPQLFNAVIAISPNLYYDEEQLLKAWKHRWSTLSLNRKMLYVMYSQEGKLESRFFPANEKLRAFLAKNRKPGFHSKVEYLPDTDHGLTPLMGIPRGLMELNRQLVIDETVEGFYAKDDPQFLEKLKQFYAQQSEKTGLRLPTAEDINHIAYNLANSGKIAEAIRVAAWAVALYPQDANAFDTQGELLQRDKQPTAAKAAYQQGLQLVERQRDLLDTATHNSLKRGFERRLSAL</sequence>
<dbReference type="InterPro" id="IPR050583">
    <property type="entry name" value="Mycobacterial_A85_antigen"/>
</dbReference>
<dbReference type="RefSeq" id="WP_264281493.1">
    <property type="nucleotide sequence ID" value="NZ_CP107006.1"/>
</dbReference>
<dbReference type="InterPro" id="IPR011990">
    <property type="entry name" value="TPR-like_helical_dom_sf"/>
</dbReference>